<keyword evidence="4" id="KW-1185">Reference proteome</keyword>
<organism evidence="3 4">
    <name type="scientific">Saitoella complicata (strain BCRC 22490 / CBS 7301 / JCM 7358 / NBRC 10748 / NRRL Y-17804)</name>
    <dbReference type="NCBI Taxonomy" id="698492"/>
    <lineage>
        <taxon>Eukaryota</taxon>
        <taxon>Fungi</taxon>
        <taxon>Dikarya</taxon>
        <taxon>Ascomycota</taxon>
        <taxon>Taphrinomycotina</taxon>
        <taxon>Taphrinomycotina incertae sedis</taxon>
        <taxon>Saitoella</taxon>
    </lineage>
</organism>
<evidence type="ECO:0000313" key="4">
    <source>
        <dbReference type="Proteomes" id="UP000033140"/>
    </source>
</evidence>
<dbReference type="SUPFAM" id="SSF57701">
    <property type="entry name" value="Zn2/Cys6 DNA-binding domain"/>
    <property type="match status" value="1"/>
</dbReference>
<sequence length="610" mass="66529">MPVRSCLGERIRITTDSIAGSVEVIPKPFSTAKDIDDIIDEELIHYRASFRCSSGERGVSMPLDCFAQALLCHLIANENKLRRETWKQDRSHFPRNALRPPSFKVITVDNGYVSSPSFKQLDHRVSFAVKLNGLIGHNTPGAGEVTAPRLGEISDGPKTVTTCSSNSHLLWYEVGLPKHGAPAQQAVDTPLYAIHQAICIRLFVTSTLASILSSSDAALIESVFGPLKSLNLVNALDRSAVINWSSTSSEAIAVYKKIHPHIAINQHLMPAMPAMSPTRRTAIACTACRTRKIRCVPSPTDPARCNRCTQLGIACVVKLAEGGAVERRLKEVQHVIKLEGCCCRCHEVSEPPPMLSEHSSEEAACEEQEHESTTPQYTPPQAQYSPTNTHYSPEQSQHSSVPYTPGPVYEPASQLSPGPVRRRPQPLELDYSPIPMSSHQQPHPSPLYPPVYTGPSMPPTGTFSHGNYDYGMAPTQQNQLQPVGEIYSSWDGLNSTHGCHAPVLNSHQTGLTDPSQASWPPSPPNSLPPSPTEVAMRISQRPSLGHRAMSVVDTGYPSLRPPFTFSRRATYHPEGGAGLQMMCHNEMAPFDRAAYDIVASGHGVGFPASF</sequence>
<dbReference type="PROSITE" id="PS50048">
    <property type="entry name" value="ZN2_CY6_FUNGAL_2"/>
    <property type="match status" value="1"/>
</dbReference>
<dbReference type="AlphaFoldDB" id="A0A0E9NAL6"/>
<dbReference type="InterPro" id="IPR036864">
    <property type="entry name" value="Zn2-C6_fun-type_DNA-bd_sf"/>
</dbReference>
<proteinExistence type="predicted"/>
<protein>
    <recommendedName>
        <fullName evidence="2">Zn(2)-C6 fungal-type domain-containing protein</fullName>
    </recommendedName>
</protein>
<dbReference type="Proteomes" id="UP000033140">
    <property type="component" value="Unassembled WGS sequence"/>
</dbReference>
<feature type="region of interest" description="Disordered" evidence="1">
    <location>
        <begin position="351"/>
        <end position="429"/>
    </location>
</feature>
<feature type="compositionally biased region" description="Polar residues" evidence="1">
    <location>
        <begin position="373"/>
        <end position="402"/>
    </location>
</feature>
<accession>A0A0E9NAL6</accession>
<name>A0A0E9NAL6_SAICN</name>
<feature type="compositionally biased region" description="Polar residues" evidence="1">
    <location>
        <begin position="505"/>
        <end position="517"/>
    </location>
</feature>
<feature type="domain" description="Zn(2)-C6 fungal-type" evidence="2">
    <location>
        <begin position="284"/>
        <end position="317"/>
    </location>
</feature>
<feature type="compositionally biased region" description="Pro residues" evidence="1">
    <location>
        <begin position="520"/>
        <end position="531"/>
    </location>
</feature>
<dbReference type="Pfam" id="PF00172">
    <property type="entry name" value="Zn_clus"/>
    <property type="match status" value="1"/>
</dbReference>
<comment type="caution">
    <text evidence="3">The sequence shown here is derived from an EMBL/GenBank/DDBJ whole genome shotgun (WGS) entry which is preliminary data.</text>
</comment>
<dbReference type="SMART" id="SM00066">
    <property type="entry name" value="GAL4"/>
    <property type="match status" value="1"/>
</dbReference>
<reference evidence="3 4" key="2">
    <citation type="journal article" date="2014" name="J. Gen. Appl. Microbiol.">
        <title>The early diverging ascomycetous budding yeast Saitoella complicata has three histone deacetylases belonging to the Clr6, Hos2, and Rpd3 lineages.</title>
        <authorList>
            <person name="Nishida H."/>
            <person name="Matsumoto T."/>
            <person name="Kondo S."/>
            <person name="Hamamoto M."/>
            <person name="Yoshikawa H."/>
        </authorList>
    </citation>
    <scope>NUCLEOTIDE SEQUENCE [LARGE SCALE GENOMIC DNA]</scope>
    <source>
        <strain evidence="3 4">NRRL Y-17804</strain>
    </source>
</reference>
<dbReference type="InterPro" id="IPR001138">
    <property type="entry name" value="Zn2Cys6_DnaBD"/>
</dbReference>
<dbReference type="EMBL" id="BACD03000006">
    <property type="protein sequence ID" value="GAO46907.1"/>
    <property type="molecule type" value="Genomic_DNA"/>
</dbReference>
<reference evidence="3 4" key="3">
    <citation type="journal article" date="2015" name="Genome Announc.">
        <title>Draft Genome Sequence of the Archiascomycetous Yeast Saitoella complicata.</title>
        <authorList>
            <person name="Yamauchi K."/>
            <person name="Kondo S."/>
            <person name="Hamamoto M."/>
            <person name="Takahashi Y."/>
            <person name="Ogura Y."/>
            <person name="Hayashi T."/>
            <person name="Nishida H."/>
        </authorList>
    </citation>
    <scope>NUCLEOTIDE SEQUENCE [LARGE SCALE GENOMIC DNA]</scope>
    <source>
        <strain evidence="3 4">NRRL Y-17804</strain>
    </source>
</reference>
<evidence type="ECO:0000313" key="3">
    <source>
        <dbReference type="EMBL" id="GAO46907.1"/>
    </source>
</evidence>
<feature type="region of interest" description="Disordered" evidence="1">
    <location>
        <begin position="504"/>
        <end position="533"/>
    </location>
</feature>
<dbReference type="GO" id="GO:0008270">
    <property type="term" value="F:zinc ion binding"/>
    <property type="evidence" value="ECO:0007669"/>
    <property type="project" value="InterPro"/>
</dbReference>
<dbReference type="CDD" id="cd00067">
    <property type="entry name" value="GAL4"/>
    <property type="match status" value="1"/>
</dbReference>
<dbReference type="GO" id="GO:0000981">
    <property type="term" value="F:DNA-binding transcription factor activity, RNA polymerase II-specific"/>
    <property type="evidence" value="ECO:0007669"/>
    <property type="project" value="InterPro"/>
</dbReference>
<reference evidence="3 4" key="1">
    <citation type="journal article" date="2011" name="J. Gen. Appl. Microbiol.">
        <title>Draft genome sequencing of the enigmatic yeast Saitoella complicata.</title>
        <authorList>
            <person name="Nishida H."/>
            <person name="Hamamoto M."/>
            <person name="Sugiyama J."/>
        </authorList>
    </citation>
    <scope>NUCLEOTIDE SEQUENCE [LARGE SCALE GENOMIC DNA]</scope>
    <source>
        <strain evidence="3 4">NRRL Y-17804</strain>
    </source>
</reference>
<dbReference type="PROSITE" id="PS00463">
    <property type="entry name" value="ZN2_CY6_FUNGAL_1"/>
    <property type="match status" value="1"/>
</dbReference>
<dbReference type="Gene3D" id="4.10.240.10">
    <property type="entry name" value="Zn(2)-C6 fungal-type DNA-binding domain"/>
    <property type="match status" value="1"/>
</dbReference>
<evidence type="ECO:0000256" key="1">
    <source>
        <dbReference type="SAM" id="MobiDB-lite"/>
    </source>
</evidence>
<gene>
    <name evidence="3" type="ORF">G7K_1125-t1</name>
</gene>
<evidence type="ECO:0000259" key="2">
    <source>
        <dbReference type="PROSITE" id="PS50048"/>
    </source>
</evidence>